<dbReference type="RefSeq" id="WP_090988000.1">
    <property type="nucleotide sequence ID" value="NZ_FOJM01000025.1"/>
</dbReference>
<gene>
    <name evidence="1" type="ORF">SAMN04488511_12535</name>
</gene>
<dbReference type="STRING" id="332999.SAMN04488511_12535"/>
<proteinExistence type="predicted"/>
<dbReference type="OrthoDB" id="1340039at2"/>
<evidence type="ECO:0000313" key="2">
    <source>
        <dbReference type="Proteomes" id="UP000198836"/>
    </source>
</evidence>
<dbReference type="EMBL" id="FOJM01000025">
    <property type="protein sequence ID" value="SFA60155.1"/>
    <property type="molecule type" value="Genomic_DNA"/>
</dbReference>
<evidence type="ECO:0000313" key="1">
    <source>
        <dbReference type="EMBL" id="SFA60155.1"/>
    </source>
</evidence>
<accession>A0A1I0U7Z0</accession>
<sequence length="177" mass="21213">MFDHSYPFTKHFTNKFQGAQYLKERTTYIFKTQKEKYHIEVEEYLFNIYVLKFFPARLKKHPRKFNVLTGENKMGKIVATCIQLILQILKRNPIASFGFLGSHTFDPKRSYEESKDCTKRFKIYRYAVYNLIGEAYFSHFMEEKNSTYLLVNNKHEDVELIKEQANIMFDTIFPLLS</sequence>
<organism evidence="1 2">
    <name type="scientific">Pedobacter suwonensis</name>
    <dbReference type="NCBI Taxonomy" id="332999"/>
    <lineage>
        <taxon>Bacteria</taxon>
        <taxon>Pseudomonadati</taxon>
        <taxon>Bacteroidota</taxon>
        <taxon>Sphingobacteriia</taxon>
        <taxon>Sphingobacteriales</taxon>
        <taxon>Sphingobacteriaceae</taxon>
        <taxon>Pedobacter</taxon>
    </lineage>
</organism>
<name>A0A1I0U7Z0_9SPHI</name>
<dbReference type="Proteomes" id="UP000198836">
    <property type="component" value="Unassembled WGS sequence"/>
</dbReference>
<dbReference type="AlphaFoldDB" id="A0A1I0U7Z0"/>
<keyword evidence="2" id="KW-1185">Reference proteome</keyword>
<reference evidence="2" key="1">
    <citation type="submission" date="2016-10" db="EMBL/GenBank/DDBJ databases">
        <authorList>
            <person name="Varghese N."/>
            <person name="Submissions S."/>
        </authorList>
    </citation>
    <scope>NUCLEOTIDE SEQUENCE [LARGE SCALE GENOMIC DNA]</scope>
    <source>
        <strain evidence="2">DSM 18130</strain>
    </source>
</reference>
<protein>
    <submittedName>
        <fullName evidence="1">Uncharacterized protein</fullName>
    </submittedName>
</protein>